<sequence length="486" mass="53460">MRGTFLIRACNGCAARRLILPRLINRQVLRHVSSNNTKEPISPLTKHLIDTIKISGPMSVAQYMRQALTHPSGGYYMRGDVFGTDGDFTTSPEISQMFGEIMAIWFITQYQSHNSPTSFQVIELGPGRGTLMADLIRTFTQFPSLRTSLKSVHLVEASPALRKHQAKILSLNSSKPTCDDNGTPVSMQRGDGVHVVWHDSLDEVPRDAWSMLVAHEFLDAMPIYKFELTQNGWREILVDLDDAPSSPYHFRFITAPTQTKASVTMLSHPQFQPAHNPYTTTKTTSTSTDAETKDEATYTYKLGDRVEIAPDGWGVARSISQFISGTDATSSPASEAAVKKYPGGVGLICDYGNDWTEGDSLRAIKKHKHVHVLSTPGECDLSANVDFSLVKSAVDELASAHGPISQATFLRLLGITTRLQKLLTVATSQEKRKELAQDYDRLVSKVGMGSVYKMLAVTPKGLAPPFPFIPMAEAKPVQTSEKSSEA</sequence>
<keyword evidence="3 7" id="KW-0489">Methyltransferase</keyword>
<comment type="function">
    <text evidence="7">Arginine methyltransferase involved in the assembly or stability of mitochondrial NADH:ubiquinone oxidoreductase complex (complex I).</text>
</comment>
<comment type="similarity">
    <text evidence="2 7">Belongs to the NDUFAF7 family.</text>
</comment>
<dbReference type="GO" id="GO:0032259">
    <property type="term" value="P:methylation"/>
    <property type="evidence" value="ECO:0007669"/>
    <property type="project" value="UniProtKB-KW"/>
</dbReference>
<dbReference type="InterPro" id="IPR029063">
    <property type="entry name" value="SAM-dependent_MTases_sf"/>
</dbReference>
<comment type="subcellular location">
    <subcellularLocation>
        <location evidence="1 7">Mitochondrion</location>
    </subcellularLocation>
</comment>
<keyword evidence="5 7" id="KW-0496">Mitochondrion</keyword>
<evidence type="ECO:0000256" key="7">
    <source>
        <dbReference type="RuleBase" id="RU364114"/>
    </source>
</evidence>
<dbReference type="Gene3D" id="3.40.50.12710">
    <property type="match status" value="1"/>
</dbReference>
<dbReference type="EC" id="2.1.1.320" evidence="7"/>
<evidence type="ECO:0000256" key="5">
    <source>
        <dbReference type="ARBA" id="ARBA00023128"/>
    </source>
</evidence>
<dbReference type="GeneID" id="42003873"/>
<feature type="compositionally biased region" description="Low complexity" evidence="8">
    <location>
        <begin position="279"/>
        <end position="289"/>
    </location>
</feature>
<comment type="catalytic activity">
    <reaction evidence="6 7">
        <text>L-arginyl-[protein] + 2 S-adenosyl-L-methionine = N(omega),N(omega)'-dimethyl-L-arginyl-[protein] + 2 S-adenosyl-L-homocysteine + 2 H(+)</text>
        <dbReference type="Rhea" id="RHEA:48108"/>
        <dbReference type="Rhea" id="RHEA-COMP:10532"/>
        <dbReference type="Rhea" id="RHEA-COMP:11992"/>
        <dbReference type="ChEBI" id="CHEBI:15378"/>
        <dbReference type="ChEBI" id="CHEBI:29965"/>
        <dbReference type="ChEBI" id="CHEBI:57856"/>
        <dbReference type="ChEBI" id="CHEBI:59789"/>
        <dbReference type="ChEBI" id="CHEBI:88221"/>
        <dbReference type="EC" id="2.1.1.320"/>
    </reaction>
</comment>
<dbReference type="OrthoDB" id="5595109at2759"/>
<dbReference type="Proteomes" id="UP000319731">
    <property type="component" value="Unassembled WGS sequence"/>
</dbReference>
<organism evidence="9 10">
    <name type="scientific">Synchytrium microbalum</name>
    <dbReference type="NCBI Taxonomy" id="1806994"/>
    <lineage>
        <taxon>Eukaryota</taxon>
        <taxon>Fungi</taxon>
        <taxon>Fungi incertae sedis</taxon>
        <taxon>Chytridiomycota</taxon>
        <taxon>Chytridiomycota incertae sedis</taxon>
        <taxon>Chytridiomycetes</taxon>
        <taxon>Synchytriales</taxon>
        <taxon>Synchytriaceae</taxon>
        <taxon>Synchytrium</taxon>
    </lineage>
</organism>
<dbReference type="Pfam" id="PF02636">
    <property type="entry name" value="Methyltransf_28"/>
    <property type="match status" value="1"/>
</dbReference>
<protein>
    <recommendedName>
        <fullName evidence="7">Protein arginine methyltransferase NDUFAF7</fullName>
        <ecNumber evidence="7">2.1.1.320</ecNumber>
    </recommendedName>
</protein>
<dbReference type="GO" id="GO:0005739">
    <property type="term" value="C:mitochondrion"/>
    <property type="evidence" value="ECO:0007669"/>
    <property type="project" value="UniProtKB-SubCell"/>
</dbReference>
<evidence type="ECO:0000256" key="1">
    <source>
        <dbReference type="ARBA" id="ARBA00004173"/>
    </source>
</evidence>
<reference evidence="9 10" key="1">
    <citation type="journal article" date="2019" name="Sci. Rep.">
        <title>Comparative genomics of chytrid fungi reveal insights into the obligate biotrophic and pathogenic lifestyle of Synchytrium endobioticum.</title>
        <authorList>
            <person name="van de Vossenberg B.T.L.H."/>
            <person name="Warris S."/>
            <person name="Nguyen H.D.T."/>
            <person name="van Gent-Pelzer M.P.E."/>
            <person name="Joly D.L."/>
            <person name="van de Geest H.C."/>
            <person name="Bonants P.J.M."/>
            <person name="Smith D.S."/>
            <person name="Levesque C.A."/>
            <person name="van der Lee T.A.J."/>
        </authorList>
    </citation>
    <scope>NUCLEOTIDE SEQUENCE [LARGE SCALE GENOMIC DNA]</scope>
    <source>
        <strain evidence="9 10">JEL517</strain>
    </source>
</reference>
<evidence type="ECO:0000313" key="10">
    <source>
        <dbReference type="Proteomes" id="UP000319731"/>
    </source>
</evidence>
<proteinExistence type="inferred from homology"/>
<dbReference type="InterPro" id="IPR003788">
    <property type="entry name" value="NDUFAF7"/>
</dbReference>
<accession>A0A507C6R2</accession>
<comment type="caution">
    <text evidence="9">The sequence shown here is derived from an EMBL/GenBank/DDBJ whole genome shotgun (WGS) entry which is preliminary data.</text>
</comment>
<gene>
    <name evidence="9" type="ORF">SmJEL517_g02648</name>
</gene>
<dbReference type="EMBL" id="QEAO01000011">
    <property type="protein sequence ID" value="TPX34809.1"/>
    <property type="molecule type" value="Genomic_DNA"/>
</dbReference>
<evidence type="ECO:0000256" key="2">
    <source>
        <dbReference type="ARBA" id="ARBA00005891"/>
    </source>
</evidence>
<dbReference type="InterPro" id="IPR038375">
    <property type="entry name" value="NDUFAF7_sf"/>
</dbReference>
<dbReference type="AlphaFoldDB" id="A0A507C6R2"/>
<dbReference type="SUPFAM" id="SSF53335">
    <property type="entry name" value="S-adenosyl-L-methionine-dependent methyltransferases"/>
    <property type="match status" value="1"/>
</dbReference>
<name>A0A507C6R2_9FUNG</name>
<keyword evidence="4 7" id="KW-0808">Transferase</keyword>
<evidence type="ECO:0000256" key="4">
    <source>
        <dbReference type="ARBA" id="ARBA00022679"/>
    </source>
</evidence>
<dbReference type="GO" id="GO:0032981">
    <property type="term" value="P:mitochondrial respiratory chain complex I assembly"/>
    <property type="evidence" value="ECO:0007669"/>
    <property type="project" value="TreeGrafter"/>
</dbReference>
<dbReference type="PANTHER" id="PTHR12049:SF7">
    <property type="entry name" value="PROTEIN ARGININE METHYLTRANSFERASE NDUFAF7, MITOCHONDRIAL"/>
    <property type="match status" value="1"/>
</dbReference>
<evidence type="ECO:0000256" key="8">
    <source>
        <dbReference type="SAM" id="MobiDB-lite"/>
    </source>
</evidence>
<evidence type="ECO:0000256" key="6">
    <source>
        <dbReference type="ARBA" id="ARBA00048612"/>
    </source>
</evidence>
<dbReference type="PANTHER" id="PTHR12049">
    <property type="entry name" value="PROTEIN ARGININE METHYLTRANSFERASE NDUFAF7, MITOCHONDRIAL"/>
    <property type="match status" value="1"/>
</dbReference>
<dbReference type="RefSeq" id="XP_031025447.1">
    <property type="nucleotide sequence ID" value="XM_031168576.1"/>
</dbReference>
<evidence type="ECO:0000256" key="3">
    <source>
        <dbReference type="ARBA" id="ARBA00022603"/>
    </source>
</evidence>
<dbReference type="GO" id="GO:0035243">
    <property type="term" value="F:protein-arginine omega-N symmetric methyltransferase activity"/>
    <property type="evidence" value="ECO:0007669"/>
    <property type="project" value="UniProtKB-EC"/>
</dbReference>
<evidence type="ECO:0000313" key="9">
    <source>
        <dbReference type="EMBL" id="TPX34809.1"/>
    </source>
</evidence>
<keyword evidence="10" id="KW-1185">Reference proteome</keyword>
<feature type="region of interest" description="Disordered" evidence="8">
    <location>
        <begin position="270"/>
        <end position="292"/>
    </location>
</feature>
<dbReference type="STRING" id="1806994.A0A507C6R2"/>